<dbReference type="OrthoDB" id="9776369at2"/>
<dbReference type="Proteomes" id="UP000216024">
    <property type="component" value="Unassembled WGS sequence"/>
</dbReference>
<evidence type="ECO:0000256" key="1">
    <source>
        <dbReference type="ARBA" id="ARBA00005417"/>
    </source>
</evidence>
<dbReference type="RefSeq" id="WP_095135551.1">
    <property type="nucleotide sequence ID" value="NZ_NIBG01000028.1"/>
</dbReference>
<keyword evidence="3" id="KW-0547">Nucleotide-binding</keyword>
<proteinExistence type="inferred from homology"/>
<dbReference type="Pfam" id="PF00005">
    <property type="entry name" value="ABC_tran"/>
    <property type="match status" value="1"/>
</dbReference>
<keyword evidence="7" id="KW-1185">Reference proteome</keyword>
<accession>A0A267MC07</accession>
<evidence type="ECO:0000313" key="6">
    <source>
        <dbReference type="EMBL" id="PAB57124.1"/>
    </source>
</evidence>
<evidence type="ECO:0000256" key="4">
    <source>
        <dbReference type="ARBA" id="ARBA00022840"/>
    </source>
</evidence>
<sequence length="264" mass="29465">MLWVRNLCKTFNRDSVNEKKVFENFSLDIEDGDFITIIGSNGAGKSTFLNLLSGSIESDEGSMKLDGNEIIHLEEFKRTRFIGRVFQDPSMGTSPGMTIAENLSMAFNKGKKFNLSMGVKKRDIPKYKEILATLNLGLEDQINSKVGLLSGGQRQSLSLIMATAIKPKLLLLDEHTAALDPKTSERIIDLTKEVVEKNNITTLMVTHNLNQAINVGNRLLMLHGGKVVLDIKGEEKKKLTIEGLLKKFEKIQSKNILSDRVLFN</sequence>
<dbReference type="InterPro" id="IPR027417">
    <property type="entry name" value="P-loop_NTPase"/>
</dbReference>
<dbReference type="AlphaFoldDB" id="A0A267MC07"/>
<reference evidence="6 7" key="1">
    <citation type="submission" date="2017-06" db="EMBL/GenBank/DDBJ databases">
        <title>Draft genome sequence of anaerobic fermentative bacterium Anaeromicrobium sediminis DY2726D isolated from West Pacific Ocean sediments.</title>
        <authorList>
            <person name="Zeng X."/>
        </authorList>
    </citation>
    <scope>NUCLEOTIDE SEQUENCE [LARGE SCALE GENOMIC DNA]</scope>
    <source>
        <strain evidence="6 7">DY2726D</strain>
    </source>
</reference>
<name>A0A267MC07_9FIRM</name>
<protein>
    <submittedName>
        <fullName evidence="6">ABC transporter</fullName>
    </submittedName>
</protein>
<dbReference type="EMBL" id="NIBG01000028">
    <property type="protein sequence ID" value="PAB57124.1"/>
    <property type="molecule type" value="Genomic_DNA"/>
</dbReference>
<dbReference type="SUPFAM" id="SSF52540">
    <property type="entry name" value="P-loop containing nucleoside triphosphate hydrolases"/>
    <property type="match status" value="1"/>
</dbReference>
<dbReference type="GO" id="GO:0016887">
    <property type="term" value="F:ATP hydrolysis activity"/>
    <property type="evidence" value="ECO:0007669"/>
    <property type="project" value="InterPro"/>
</dbReference>
<keyword evidence="2" id="KW-0813">Transport</keyword>
<comment type="similarity">
    <text evidence="1">Belongs to the ABC transporter superfamily.</text>
</comment>
<evidence type="ECO:0000256" key="2">
    <source>
        <dbReference type="ARBA" id="ARBA00022448"/>
    </source>
</evidence>
<evidence type="ECO:0000259" key="5">
    <source>
        <dbReference type="PROSITE" id="PS50893"/>
    </source>
</evidence>
<dbReference type="InterPro" id="IPR050153">
    <property type="entry name" value="Metal_Ion_Import_ABC"/>
</dbReference>
<dbReference type="PANTHER" id="PTHR42734">
    <property type="entry name" value="METAL TRANSPORT SYSTEM ATP-BINDING PROTEIN TM_0124-RELATED"/>
    <property type="match status" value="1"/>
</dbReference>
<keyword evidence="4" id="KW-0067">ATP-binding</keyword>
<dbReference type="Gene3D" id="3.40.50.300">
    <property type="entry name" value="P-loop containing nucleotide triphosphate hydrolases"/>
    <property type="match status" value="1"/>
</dbReference>
<organism evidence="6 7">
    <name type="scientific">Anaeromicrobium sediminis</name>
    <dbReference type="NCBI Taxonomy" id="1478221"/>
    <lineage>
        <taxon>Bacteria</taxon>
        <taxon>Bacillati</taxon>
        <taxon>Bacillota</taxon>
        <taxon>Clostridia</taxon>
        <taxon>Peptostreptococcales</taxon>
        <taxon>Thermotaleaceae</taxon>
        <taxon>Anaeromicrobium</taxon>
    </lineage>
</organism>
<feature type="domain" description="ABC transporter" evidence="5">
    <location>
        <begin position="2"/>
        <end position="249"/>
    </location>
</feature>
<dbReference type="PROSITE" id="PS50893">
    <property type="entry name" value="ABC_TRANSPORTER_2"/>
    <property type="match status" value="1"/>
</dbReference>
<dbReference type="PANTHER" id="PTHR42734:SF17">
    <property type="entry name" value="METAL TRANSPORT SYSTEM ATP-BINDING PROTEIN TM_0124-RELATED"/>
    <property type="match status" value="1"/>
</dbReference>
<dbReference type="InterPro" id="IPR003439">
    <property type="entry name" value="ABC_transporter-like_ATP-bd"/>
</dbReference>
<comment type="caution">
    <text evidence="6">The sequence shown here is derived from an EMBL/GenBank/DDBJ whole genome shotgun (WGS) entry which is preliminary data.</text>
</comment>
<dbReference type="SMART" id="SM00382">
    <property type="entry name" value="AAA"/>
    <property type="match status" value="1"/>
</dbReference>
<dbReference type="InterPro" id="IPR003593">
    <property type="entry name" value="AAA+_ATPase"/>
</dbReference>
<evidence type="ECO:0000313" key="7">
    <source>
        <dbReference type="Proteomes" id="UP000216024"/>
    </source>
</evidence>
<dbReference type="GO" id="GO:0005524">
    <property type="term" value="F:ATP binding"/>
    <property type="evidence" value="ECO:0007669"/>
    <property type="project" value="UniProtKB-KW"/>
</dbReference>
<evidence type="ECO:0000256" key="3">
    <source>
        <dbReference type="ARBA" id="ARBA00022741"/>
    </source>
</evidence>
<gene>
    <name evidence="6" type="ORF">CCE28_19530</name>
</gene>